<accession>A0A9P8QDL2</accession>
<reference evidence="3" key="2">
    <citation type="submission" date="2021-01" db="EMBL/GenBank/DDBJ databases">
        <authorList>
            <person name="Schikora-Tamarit M.A."/>
        </authorList>
    </citation>
    <scope>NUCLEOTIDE SEQUENCE</scope>
    <source>
        <strain evidence="3">CBS2887</strain>
    </source>
</reference>
<proteinExistence type="inferred from homology"/>
<dbReference type="PANTHER" id="PTHR47766">
    <property type="entry name" value="PROTEIN EFR3"/>
    <property type="match status" value="1"/>
</dbReference>
<comment type="similarity">
    <text evidence="1">Belongs to the EFR3 family.</text>
</comment>
<sequence length="802" mass="89625">MPLFQPKHQKLILQCYPAGRGSDKKPNSSELSYLLYYVSTRRVKLEKVGKFLVKKNQADVSRNRTGNIQVTLEILNALIKKCPDDLNVFANDINEILLSVLPTMDLSLCQHAINVFHTLCVYLQGDFTSDVTFTNNFNKLTNSFINFGFNVPKSNGNEWIGIALGASQSIASGRNLIKLRGSSAIDRIIPLSLSHLDFEKMQSKALKKLNSHANESIAETSGKLNSVNEDASSSLVDVDLHTLATVCLKAFYATDNTSQISFVTKILIDYCASVNVSEKNINLLVNAITSWVPVQLRFLILSILMSKLDKDGPEQTQLIYLVAMASLLSSPVNLVGLSILDNIRLILIMQSHLVLSSGSPKLIQGYTNVIRALTTHIYYQDQTLDIVNELLVAARDILKPDNSNYSNPNKFQLLNILLENTKDVMVNSNANSALQTSRIPLEIFSETFELLGFFDPSKVPESAQIQLKYIDLLVTELKIEYSKLTDFRSANHDNLVTDSHNSVVNLFYEQLEKVASLTIEYLNINLSALLQLLEVFIHTFGANSTINCIPFFLQWQLSDITTATPSSIILDNFAYIIAYYNAESIQSKELTHQILSKIQYRKNNNLWLLPLNTPSEEVEASDTLELSKADIEQSSLLVPFMVDYNDTIFHSHYKYPSNSLNGYSSQEQGHYNEADITEDFDQSYQETDHIANGTTTTMNGNGNTNGHFENSQHISLAMLIQNSENHSIRSVPLSARGLLNNSLNQPKVKELRKAISGFSLKQPRFNNVDDSSVSKQRTDVTALLSELELSDDLGGKGNLTFN</sequence>
<protein>
    <recommendedName>
        <fullName evidence="2">Protein EFR3</fullName>
    </recommendedName>
</protein>
<name>A0A9P8QDL2_WICPI</name>
<dbReference type="InterPro" id="IPR039786">
    <property type="entry name" value="EFR3"/>
</dbReference>
<evidence type="ECO:0000256" key="2">
    <source>
        <dbReference type="ARBA" id="ARBA00017967"/>
    </source>
</evidence>
<evidence type="ECO:0000313" key="3">
    <source>
        <dbReference type="EMBL" id="KAH3689003.1"/>
    </source>
</evidence>
<dbReference type="EMBL" id="JAEUBG010000004">
    <property type="protein sequence ID" value="KAH3689003.1"/>
    <property type="molecule type" value="Genomic_DNA"/>
</dbReference>
<dbReference type="OrthoDB" id="19232at2759"/>
<dbReference type="Pfam" id="PF21072">
    <property type="entry name" value="EFR3"/>
    <property type="match status" value="1"/>
</dbReference>
<dbReference type="InterPro" id="IPR049150">
    <property type="entry name" value="EFR3_HEAT-like_rpt"/>
</dbReference>
<keyword evidence="4" id="KW-1185">Reference proteome</keyword>
<comment type="caution">
    <text evidence="3">The sequence shown here is derived from an EMBL/GenBank/DDBJ whole genome shotgun (WGS) entry which is preliminary data.</text>
</comment>
<gene>
    <name evidence="3" type="ORF">WICPIJ_000002</name>
</gene>
<reference evidence="3" key="1">
    <citation type="journal article" date="2021" name="Open Biol.">
        <title>Shared evolutionary footprints suggest mitochondrial oxidative damage underlies multiple complex I losses in fungi.</title>
        <authorList>
            <person name="Schikora-Tamarit M.A."/>
            <person name="Marcet-Houben M."/>
            <person name="Nosek J."/>
            <person name="Gabaldon T."/>
        </authorList>
    </citation>
    <scope>NUCLEOTIDE SEQUENCE</scope>
    <source>
        <strain evidence="3">CBS2887</strain>
    </source>
</reference>
<dbReference type="PANTHER" id="PTHR47766:SF1">
    <property type="entry name" value="PROTEIN EFR3"/>
    <property type="match status" value="1"/>
</dbReference>
<dbReference type="AlphaFoldDB" id="A0A9P8QDL2"/>
<dbReference type="GO" id="GO:0005886">
    <property type="term" value="C:plasma membrane"/>
    <property type="evidence" value="ECO:0007669"/>
    <property type="project" value="TreeGrafter"/>
</dbReference>
<evidence type="ECO:0000313" key="4">
    <source>
        <dbReference type="Proteomes" id="UP000774326"/>
    </source>
</evidence>
<evidence type="ECO:0000256" key="1">
    <source>
        <dbReference type="ARBA" id="ARBA00010216"/>
    </source>
</evidence>
<dbReference type="GO" id="GO:0072659">
    <property type="term" value="P:protein localization to plasma membrane"/>
    <property type="evidence" value="ECO:0007669"/>
    <property type="project" value="InterPro"/>
</dbReference>
<organism evidence="3 4">
    <name type="scientific">Wickerhamomyces pijperi</name>
    <name type="common">Yeast</name>
    <name type="synonym">Pichia pijperi</name>
    <dbReference type="NCBI Taxonomy" id="599730"/>
    <lineage>
        <taxon>Eukaryota</taxon>
        <taxon>Fungi</taxon>
        <taxon>Dikarya</taxon>
        <taxon>Ascomycota</taxon>
        <taxon>Saccharomycotina</taxon>
        <taxon>Saccharomycetes</taxon>
        <taxon>Phaffomycetales</taxon>
        <taxon>Wickerhamomycetaceae</taxon>
        <taxon>Wickerhamomyces</taxon>
    </lineage>
</organism>
<dbReference type="Proteomes" id="UP000774326">
    <property type="component" value="Unassembled WGS sequence"/>
</dbReference>